<accession>A0A1V4GTA9</accession>
<sequence length="226" mass="25864">MEGREVPDQGLSSLCSPAVFFYFLLLVDKNTYKSLVWSLWYHGVANIKSIQLKPSNATKHPTSYFKANNEPKILGLDWMTLASLRDTFNKRIRYKSPDDETAGITLPHELIGWLEKIGFKHIETYELDTLANYIQLNAYFTKQDYYVISLINTELLQKGNSAFGVIPEHWVVWTSLLRSGKNAIDLNTKLTDIVHLTVFSWGKNNWSIQSNLPLNKFGSSLKSMPN</sequence>
<dbReference type="Proteomes" id="UP000191025">
    <property type="component" value="Unassembled WGS sequence"/>
</dbReference>
<protein>
    <submittedName>
        <fullName evidence="1">Uncharacterized protein</fullName>
    </submittedName>
</protein>
<evidence type="ECO:0000313" key="2">
    <source>
        <dbReference type="Proteomes" id="UP000191025"/>
    </source>
</evidence>
<gene>
    <name evidence="1" type="ORF">B5J94_08575</name>
</gene>
<organism evidence="1 2">
    <name type="scientific">Moraxella lacunata</name>
    <dbReference type="NCBI Taxonomy" id="477"/>
    <lineage>
        <taxon>Bacteria</taxon>
        <taxon>Pseudomonadati</taxon>
        <taxon>Pseudomonadota</taxon>
        <taxon>Gammaproteobacteria</taxon>
        <taxon>Moraxellales</taxon>
        <taxon>Moraxellaceae</taxon>
        <taxon>Moraxella</taxon>
    </lineage>
</organism>
<comment type="caution">
    <text evidence="1">The sequence shown here is derived from an EMBL/GenBank/DDBJ whole genome shotgun (WGS) entry which is preliminary data.</text>
</comment>
<proteinExistence type="predicted"/>
<evidence type="ECO:0000313" key="1">
    <source>
        <dbReference type="EMBL" id="OPH35857.1"/>
    </source>
</evidence>
<dbReference type="AlphaFoldDB" id="A0A1V4GTA9"/>
<reference evidence="2" key="1">
    <citation type="submission" date="2017-03" db="EMBL/GenBank/DDBJ databases">
        <title>Draft genome sequence of Moraxella equi CCUG 4950T type strain.</title>
        <authorList>
            <person name="Salva-Serra F."/>
            <person name="Engstrom-Jakobsson H."/>
            <person name="Thorell K."/>
            <person name="Jaen-Luchoro D."/>
            <person name="Gonzales-Siles L."/>
            <person name="Karlsson R."/>
            <person name="Yazdan S."/>
            <person name="Boulund F."/>
            <person name="Johnning A."/>
            <person name="Engstrand L."/>
            <person name="Kristiansson E."/>
            <person name="Moore E."/>
        </authorList>
    </citation>
    <scope>NUCLEOTIDE SEQUENCE [LARGE SCALE GENOMIC DNA]</scope>
    <source>
        <strain evidence="2">CCUG 4441</strain>
    </source>
</reference>
<name>A0A1V4GTA9_MORLA</name>
<dbReference type="EMBL" id="MXAN01000056">
    <property type="protein sequence ID" value="OPH35857.1"/>
    <property type="molecule type" value="Genomic_DNA"/>
</dbReference>